<dbReference type="GO" id="GO:0015833">
    <property type="term" value="P:peptide transport"/>
    <property type="evidence" value="ECO:0007669"/>
    <property type="project" value="InterPro"/>
</dbReference>
<keyword evidence="6 9" id="KW-0067">ATP-binding</keyword>
<dbReference type="OrthoDB" id="3508321at2"/>
<evidence type="ECO:0000256" key="7">
    <source>
        <dbReference type="ARBA" id="ARBA00023136"/>
    </source>
</evidence>
<dbReference type="Pfam" id="PF00005">
    <property type="entry name" value="ABC_tran"/>
    <property type="match status" value="1"/>
</dbReference>
<dbReference type="GO" id="GO:0016887">
    <property type="term" value="F:ATP hydrolysis activity"/>
    <property type="evidence" value="ECO:0007669"/>
    <property type="project" value="InterPro"/>
</dbReference>
<dbReference type="GO" id="GO:0005886">
    <property type="term" value="C:plasma membrane"/>
    <property type="evidence" value="ECO:0007669"/>
    <property type="project" value="UniProtKB-SubCell"/>
</dbReference>
<dbReference type="PANTHER" id="PTHR43297">
    <property type="entry name" value="OLIGOPEPTIDE TRANSPORT ATP-BINDING PROTEIN APPD"/>
    <property type="match status" value="1"/>
</dbReference>
<protein>
    <submittedName>
        <fullName evidence="9">Peptide/nickel transport system ATP-binding protein</fullName>
    </submittedName>
</protein>
<evidence type="ECO:0000256" key="6">
    <source>
        <dbReference type="ARBA" id="ARBA00022840"/>
    </source>
</evidence>
<dbReference type="PANTHER" id="PTHR43297:SF2">
    <property type="entry name" value="DIPEPTIDE TRANSPORT ATP-BINDING PROTEIN DPPD"/>
    <property type="match status" value="1"/>
</dbReference>
<dbReference type="InterPro" id="IPR003593">
    <property type="entry name" value="AAA+_ATPase"/>
</dbReference>
<evidence type="ECO:0000313" key="10">
    <source>
        <dbReference type="Proteomes" id="UP000181980"/>
    </source>
</evidence>
<name>A0A1H5Q0J1_9ACTN</name>
<dbReference type="SMART" id="SM00382">
    <property type="entry name" value="AAA"/>
    <property type="match status" value="1"/>
</dbReference>
<evidence type="ECO:0000256" key="1">
    <source>
        <dbReference type="ARBA" id="ARBA00004202"/>
    </source>
</evidence>
<sequence length="312" mass="32716">MNETNGVVTAPVLSVDGLDVTYANGARAVRELSLALGDGECLALVGESGCGKTTVARALLGLLPRRTRVAGSVRIRGTEVVGASSRRLRRLRGTDVAYVAQDPYAACDPLRTVAHHVEEGWRAKGQRPPDGQVTARLAELGIEDAQHRARLRPHQWSGGMLQRATIAGATVHGPALTVADEATSALDADLSDGVLAALRAASNALLLVSHDLALVAKHADRVAVMYHGRVVETGRTGDVIGSPRHPYTRALLLAAPRPGAGLPRELPGTPPSLADQLPGCSFAPRCAHSGDQCRELLPLLTDGVACHAVERS</sequence>
<evidence type="ECO:0000259" key="8">
    <source>
        <dbReference type="PROSITE" id="PS50893"/>
    </source>
</evidence>
<feature type="domain" description="ABC transporter" evidence="8">
    <location>
        <begin position="13"/>
        <end position="252"/>
    </location>
</feature>
<dbReference type="Pfam" id="PF08352">
    <property type="entry name" value="oligo_HPY"/>
    <property type="match status" value="1"/>
</dbReference>
<dbReference type="CDD" id="cd03257">
    <property type="entry name" value="ABC_NikE_OppD_transporters"/>
    <property type="match status" value="1"/>
</dbReference>
<evidence type="ECO:0000256" key="2">
    <source>
        <dbReference type="ARBA" id="ARBA00005417"/>
    </source>
</evidence>
<dbReference type="InterPro" id="IPR013563">
    <property type="entry name" value="Oligopep_ABC_C"/>
</dbReference>
<dbReference type="NCBIfam" id="TIGR01727">
    <property type="entry name" value="oligo_HPY"/>
    <property type="match status" value="1"/>
</dbReference>
<evidence type="ECO:0000256" key="4">
    <source>
        <dbReference type="ARBA" id="ARBA00022475"/>
    </source>
</evidence>
<keyword evidence="7" id="KW-0472">Membrane</keyword>
<comment type="subcellular location">
    <subcellularLocation>
        <location evidence="1">Cell membrane</location>
        <topology evidence="1">Peripheral membrane protein</topology>
    </subcellularLocation>
</comment>
<keyword evidence="3" id="KW-0813">Transport</keyword>
<evidence type="ECO:0000256" key="5">
    <source>
        <dbReference type="ARBA" id="ARBA00022741"/>
    </source>
</evidence>
<dbReference type="Gene3D" id="3.40.50.300">
    <property type="entry name" value="P-loop containing nucleotide triphosphate hydrolases"/>
    <property type="match status" value="1"/>
</dbReference>
<reference evidence="10" key="1">
    <citation type="submission" date="2016-10" db="EMBL/GenBank/DDBJ databases">
        <authorList>
            <person name="Varghese N."/>
            <person name="Submissions S."/>
        </authorList>
    </citation>
    <scope>NUCLEOTIDE SEQUENCE [LARGE SCALE GENOMIC DNA]</scope>
    <source>
        <strain evidence="10">DSM 45237</strain>
    </source>
</reference>
<dbReference type="RefSeq" id="WP_069111299.1">
    <property type="nucleotide sequence ID" value="NZ_FNUC01000004.1"/>
</dbReference>
<keyword evidence="4" id="KW-1003">Cell membrane</keyword>
<dbReference type="PROSITE" id="PS50893">
    <property type="entry name" value="ABC_TRANSPORTER_2"/>
    <property type="match status" value="1"/>
</dbReference>
<comment type="similarity">
    <text evidence="2">Belongs to the ABC transporter superfamily.</text>
</comment>
<keyword evidence="5" id="KW-0547">Nucleotide-binding</keyword>
<keyword evidence="10" id="KW-1185">Reference proteome</keyword>
<gene>
    <name evidence="9" type="ORF">SAMN04488561_7029</name>
</gene>
<proteinExistence type="inferred from homology"/>
<accession>A0A1H5Q0J1</accession>
<dbReference type="STRING" id="561176.SAMN04488561_7029"/>
<organism evidence="9 10">
    <name type="scientific">Jiangella alba</name>
    <dbReference type="NCBI Taxonomy" id="561176"/>
    <lineage>
        <taxon>Bacteria</taxon>
        <taxon>Bacillati</taxon>
        <taxon>Actinomycetota</taxon>
        <taxon>Actinomycetes</taxon>
        <taxon>Jiangellales</taxon>
        <taxon>Jiangellaceae</taxon>
        <taxon>Jiangella</taxon>
    </lineage>
</organism>
<evidence type="ECO:0000256" key="3">
    <source>
        <dbReference type="ARBA" id="ARBA00022448"/>
    </source>
</evidence>
<dbReference type="Proteomes" id="UP000181980">
    <property type="component" value="Unassembled WGS sequence"/>
</dbReference>
<dbReference type="GO" id="GO:0005524">
    <property type="term" value="F:ATP binding"/>
    <property type="evidence" value="ECO:0007669"/>
    <property type="project" value="UniProtKB-KW"/>
</dbReference>
<evidence type="ECO:0000313" key="9">
    <source>
        <dbReference type="EMBL" id="SEF18958.1"/>
    </source>
</evidence>
<dbReference type="InterPro" id="IPR027417">
    <property type="entry name" value="P-loop_NTPase"/>
</dbReference>
<dbReference type="AlphaFoldDB" id="A0A1H5Q0J1"/>
<dbReference type="EMBL" id="FNUC01000004">
    <property type="protein sequence ID" value="SEF18958.1"/>
    <property type="molecule type" value="Genomic_DNA"/>
</dbReference>
<dbReference type="SUPFAM" id="SSF52540">
    <property type="entry name" value="P-loop containing nucleoside triphosphate hydrolases"/>
    <property type="match status" value="1"/>
</dbReference>
<dbReference type="InterPro" id="IPR050388">
    <property type="entry name" value="ABC_Ni/Peptide_Import"/>
</dbReference>
<dbReference type="InterPro" id="IPR003439">
    <property type="entry name" value="ABC_transporter-like_ATP-bd"/>
</dbReference>